<evidence type="ECO:0000256" key="7">
    <source>
        <dbReference type="ARBA" id="ARBA00023136"/>
    </source>
</evidence>
<dbReference type="PANTHER" id="PTHR30574:SF1">
    <property type="entry name" value="SULPHUR TRANSPORT DOMAIN-CONTAINING PROTEIN"/>
    <property type="match status" value="1"/>
</dbReference>
<feature type="transmembrane region" description="Helical" evidence="9">
    <location>
        <begin position="40"/>
        <end position="59"/>
    </location>
</feature>
<organism evidence="10 11">
    <name type="scientific">Veillonella magna</name>
    <dbReference type="NCBI Taxonomy" id="464322"/>
    <lineage>
        <taxon>Bacteria</taxon>
        <taxon>Bacillati</taxon>
        <taxon>Bacillota</taxon>
        <taxon>Negativicutes</taxon>
        <taxon>Veillonellales</taxon>
        <taxon>Veillonellaceae</taxon>
        <taxon>Veillonella</taxon>
    </lineage>
</organism>
<comment type="caution">
    <text evidence="10">The sequence shown here is derived from an EMBL/GenBank/DDBJ whole genome shotgun (WGS) entry which is preliminary data.</text>
</comment>
<accession>A0ABS2GJ72</accession>
<sequence>MHLLSGLLFGVLFGYFLKRSRFCATGITRDIVMEGRTYNFIYIPAIIFTEAFLYFWLVGSEAVPAPALAPFSLFRIALGSLMFGIGAVLCNGCIASSLIKCGDGRLIGWLSVAVFTVSAYTAKVGALKSITGQLNTIAVVPDTVVTQLPVSPIFLAAVAMFLLYIGLHRVYRHTRLRFTIPGRYTGVRHILFEKVWPKEITVVLIGIIMALGFYFSNLAGRNGGFGITTPLISWLQFVGFGKSIGWASTFVVGIILGSFATTMLGGEFAVVRPKAKPVVLTVIGSILMGIGAVWASGCFVGNVMVGTSQFSMKAWYSLVFIYLGVWTATRLYLMRNRDKAQQS</sequence>
<keyword evidence="7 9" id="KW-0472">Membrane</keyword>
<keyword evidence="3" id="KW-1003">Cell membrane</keyword>
<evidence type="ECO:0000256" key="2">
    <source>
        <dbReference type="ARBA" id="ARBA00022448"/>
    </source>
</evidence>
<keyword evidence="5 9" id="KW-0812">Transmembrane</keyword>
<comment type="similarity">
    <text evidence="8">Belongs to the TsuA/YedE (TC 9.B.102) family.</text>
</comment>
<evidence type="ECO:0000256" key="4">
    <source>
        <dbReference type="ARBA" id="ARBA00022519"/>
    </source>
</evidence>
<feature type="transmembrane region" description="Helical" evidence="9">
    <location>
        <begin position="71"/>
        <end position="94"/>
    </location>
</feature>
<evidence type="ECO:0000256" key="6">
    <source>
        <dbReference type="ARBA" id="ARBA00022989"/>
    </source>
</evidence>
<dbReference type="EMBL" id="JACJLA010000017">
    <property type="protein sequence ID" value="MBM6913332.1"/>
    <property type="molecule type" value="Genomic_DNA"/>
</dbReference>
<protein>
    <submittedName>
        <fullName evidence="10">YeeE/YedE family protein</fullName>
    </submittedName>
</protein>
<feature type="transmembrane region" description="Helical" evidence="9">
    <location>
        <begin position="314"/>
        <end position="333"/>
    </location>
</feature>
<evidence type="ECO:0000256" key="3">
    <source>
        <dbReference type="ARBA" id="ARBA00022475"/>
    </source>
</evidence>
<dbReference type="InterPro" id="IPR007272">
    <property type="entry name" value="Sulf_transp_TsuA/YedE"/>
</dbReference>
<feature type="transmembrane region" description="Helical" evidence="9">
    <location>
        <begin position="146"/>
        <end position="167"/>
    </location>
</feature>
<dbReference type="Proteomes" id="UP000707138">
    <property type="component" value="Unassembled WGS sequence"/>
</dbReference>
<dbReference type="RefSeq" id="WP_205088269.1">
    <property type="nucleotide sequence ID" value="NZ_JACJLA010000017.1"/>
</dbReference>
<evidence type="ECO:0000256" key="8">
    <source>
        <dbReference type="ARBA" id="ARBA00035655"/>
    </source>
</evidence>
<reference evidence="10 11" key="1">
    <citation type="journal article" date="2021" name="Sci. Rep.">
        <title>The distribution of antibiotic resistance genes in chicken gut microbiota commensals.</title>
        <authorList>
            <person name="Juricova H."/>
            <person name="Matiasovicova J."/>
            <person name="Kubasova T."/>
            <person name="Cejkova D."/>
            <person name="Rychlik I."/>
        </authorList>
    </citation>
    <scope>NUCLEOTIDE SEQUENCE [LARGE SCALE GENOMIC DNA]</scope>
    <source>
        <strain evidence="10 11">An537</strain>
    </source>
</reference>
<name>A0ABS2GJ72_9FIRM</name>
<keyword evidence="4" id="KW-0997">Cell inner membrane</keyword>
<evidence type="ECO:0000256" key="5">
    <source>
        <dbReference type="ARBA" id="ARBA00022692"/>
    </source>
</evidence>
<feature type="transmembrane region" description="Helical" evidence="9">
    <location>
        <begin position="278"/>
        <end position="302"/>
    </location>
</feature>
<keyword evidence="6 9" id="KW-1133">Transmembrane helix</keyword>
<feature type="transmembrane region" description="Helical" evidence="9">
    <location>
        <begin position="6"/>
        <end position="28"/>
    </location>
</feature>
<dbReference type="Pfam" id="PF04143">
    <property type="entry name" value="Sulf_transp"/>
    <property type="match status" value="1"/>
</dbReference>
<gene>
    <name evidence="10" type="ORF">H6A01_08365</name>
</gene>
<keyword evidence="11" id="KW-1185">Reference proteome</keyword>
<feature type="transmembrane region" description="Helical" evidence="9">
    <location>
        <begin position="244"/>
        <end position="266"/>
    </location>
</feature>
<comment type="subcellular location">
    <subcellularLocation>
        <location evidence="1">Cell inner membrane</location>
        <topology evidence="1">Multi-pass membrane protein</topology>
    </subcellularLocation>
</comment>
<evidence type="ECO:0000313" key="10">
    <source>
        <dbReference type="EMBL" id="MBM6913332.1"/>
    </source>
</evidence>
<keyword evidence="2" id="KW-0813">Transport</keyword>
<evidence type="ECO:0000256" key="9">
    <source>
        <dbReference type="SAM" id="Phobius"/>
    </source>
</evidence>
<feature type="transmembrane region" description="Helical" evidence="9">
    <location>
        <begin position="195"/>
        <end position="215"/>
    </location>
</feature>
<proteinExistence type="inferred from homology"/>
<feature type="transmembrane region" description="Helical" evidence="9">
    <location>
        <begin position="106"/>
        <end position="126"/>
    </location>
</feature>
<evidence type="ECO:0000256" key="1">
    <source>
        <dbReference type="ARBA" id="ARBA00004429"/>
    </source>
</evidence>
<evidence type="ECO:0000313" key="11">
    <source>
        <dbReference type="Proteomes" id="UP000707138"/>
    </source>
</evidence>
<dbReference type="PANTHER" id="PTHR30574">
    <property type="entry name" value="INNER MEMBRANE PROTEIN YEDE"/>
    <property type="match status" value="1"/>
</dbReference>